<feature type="active site" evidence="10">
    <location>
        <position position="274"/>
    </location>
</feature>
<keyword evidence="7 10" id="KW-0238">DNA-binding</keyword>
<feature type="active site" evidence="10">
    <location>
        <position position="171"/>
    </location>
</feature>
<comment type="similarity">
    <text evidence="2 10">Belongs to the 'phage' integrase family. XerC subfamily.</text>
</comment>
<dbReference type="InterPro" id="IPR050090">
    <property type="entry name" value="Tyrosine_recombinase_XerCD"/>
</dbReference>
<evidence type="ECO:0000256" key="3">
    <source>
        <dbReference type="ARBA" id="ARBA00022490"/>
    </source>
</evidence>
<dbReference type="OrthoDB" id="9801717at2"/>
<dbReference type="GO" id="GO:0007059">
    <property type="term" value="P:chromosome segregation"/>
    <property type="evidence" value="ECO:0007669"/>
    <property type="project" value="UniProtKB-UniRule"/>
</dbReference>
<organism evidence="14 15">
    <name type="scientific">Facklamia miroungae</name>
    <dbReference type="NCBI Taxonomy" id="120956"/>
    <lineage>
        <taxon>Bacteria</taxon>
        <taxon>Bacillati</taxon>
        <taxon>Bacillota</taxon>
        <taxon>Bacilli</taxon>
        <taxon>Lactobacillales</taxon>
        <taxon>Aerococcaceae</taxon>
        <taxon>Facklamia</taxon>
    </lineage>
</organism>
<evidence type="ECO:0000256" key="5">
    <source>
        <dbReference type="ARBA" id="ARBA00022829"/>
    </source>
</evidence>
<keyword evidence="4 10" id="KW-0132">Cell division</keyword>
<sequence length="306" mass="35466">MQDKIDDFLNYLSSERRYSEHTVVAYQRDLKEFCIFLKGSGGAELESLNYQDLRLYLAYLDERSLTSKTIARKLSSLRSFFKYCLRRDWIQQDPMELITFKANDHYLPAFFYENEIESLLQVAKSSTLDYAKRNLAILELMYATGIRVSECCQIKMDQIDFSLQILRVLGKGNKERIVPFGDPALLALKDYIATERGQLLNKSSMQDQSNHDILFLSDKGKPITPDQVRQILQKLVKEGQLNLKINPHKLRHTYATHLLNGGADLRSVQELLGHENLSSTQIYTHITGDKMRSEYLKAHPRAHRKK</sequence>
<gene>
    <name evidence="10" type="primary">xerC</name>
    <name evidence="14" type="ORF">SAMN05421791_101152</name>
</gene>
<feature type="domain" description="Core-binding (CB)" evidence="13">
    <location>
        <begin position="1"/>
        <end position="85"/>
    </location>
</feature>
<dbReference type="InterPro" id="IPR002104">
    <property type="entry name" value="Integrase_catalytic"/>
</dbReference>
<evidence type="ECO:0000256" key="11">
    <source>
        <dbReference type="NCBIfam" id="TIGR02224"/>
    </source>
</evidence>
<keyword evidence="9 10" id="KW-0131">Cell cycle</keyword>
<dbReference type="CDD" id="cd00798">
    <property type="entry name" value="INT_XerDC_C"/>
    <property type="match status" value="1"/>
</dbReference>
<comment type="subcellular location">
    <subcellularLocation>
        <location evidence="1 10">Cytoplasm</location>
    </subcellularLocation>
</comment>
<name>A0A1G7P7K3_9LACT</name>
<dbReference type="InterPro" id="IPR011931">
    <property type="entry name" value="Recomb_XerC"/>
</dbReference>
<feature type="active site" evidence="10">
    <location>
        <position position="248"/>
    </location>
</feature>
<dbReference type="PROSITE" id="PS51898">
    <property type="entry name" value="TYR_RECOMBINASE"/>
    <property type="match status" value="1"/>
</dbReference>
<dbReference type="GO" id="GO:0005737">
    <property type="term" value="C:cytoplasm"/>
    <property type="evidence" value="ECO:0007669"/>
    <property type="project" value="UniProtKB-SubCell"/>
</dbReference>
<dbReference type="EMBL" id="FNCK01000001">
    <property type="protein sequence ID" value="SDF82306.1"/>
    <property type="molecule type" value="Genomic_DNA"/>
</dbReference>
<dbReference type="InterPro" id="IPR023009">
    <property type="entry name" value="Tyrosine_recombinase_XerC/XerD"/>
</dbReference>
<dbReference type="NCBIfam" id="NF040815">
    <property type="entry name" value="recomb_XerA_Arch"/>
    <property type="match status" value="1"/>
</dbReference>
<dbReference type="InterPro" id="IPR004107">
    <property type="entry name" value="Integrase_SAM-like_N"/>
</dbReference>
<dbReference type="InterPro" id="IPR011010">
    <property type="entry name" value="DNA_brk_join_enz"/>
</dbReference>
<feature type="active site" evidence="10">
    <location>
        <position position="147"/>
    </location>
</feature>
<keyword evidence="6 10" id="KW-0229">DNA integration</keyword>
<keyword evidence="3 10" id="KW-0963">Cytoplasm</keyword>
<evidence type="ECO:0000256" key="1">
    <source>
        <dbReference type="ARBA" id="ARBA00004496"/>
    </source>
</evidence>
<dbReference type="InterPro" id="IPR010998">
    <property type="entry name" value="Integrase_recombinase_N"/>
</dbReference>
<comment type="function">
    <text evidence="10">Site-specific tyrosine recombinase, which acts by catalyzing the cutting and rejoining of the recombining DNA molecules. The XerC-XerD complex is essential to convert dimers of the bacterial chromosome into monomers to permit their segregation at cell division. It also contributes to the segregational stability of plasmids.</text>
</comment>
<dbReference type="InterPro" id="IPR013762">
    <property type="entry name" value="Integrase-like_cat_sf"/>
</dbReference>
<dbReference type="GO" id="GO:0009037">
    <property type="term" value="F:tyrosine-based site-specific recombinase activity"/>
    <property type="evidence" value="ECO:0007669"/>
    <property type="project" value="UniProtKB-UniRule"/>
</dbReference>
<feature type="active site" description="O-(3'-phospho-DNA)-tyrosine intermediate" evidence="10">
    <location>
        <position position="283"/>
    </location>
</feature>
<proteinExistence type="inferred from homology"/>
<dbReference type="Pfam" id="PF00589">
    <property type="entry name" value="Phage_integrase"/>
    <property type="match status" value="1"/>
</dbReference>
<keyword evidence="15" id="KW-1185">Reference proteome</keyword>
<dbReference type="Proteomes" id="UP000199708">
    <property type="component" value="Unassembled WGS sequence"/>
</dbReference>
<evidence type="ECO:0000256" key="9">
    <source>
        <dbReference type="ARBA" id="ARBA00023306"/>
    </source>
</evidence>
<evidence type="ECO:0000256" key="2">
    <source>
        <dbReference type="ARBA" id="ARBA00006657"/>
    </source>
</evidence>
<protein>
    <recommendedName>
        <fullName evidence="10 11">Tyrosine recombinase XerC</fullName>
    </recommendedName>
</protein>
<dbReference type="InterPro" id="IPR044068">
    <property type="entry name" value="CB"/>
</dbReference>
<dbReference type="HAMAP" id="MF_01808">
    <property type="entry name" value="Recomb_XerC_XerD"/>
    <property type="match status" value="1"/>
</dbReference>
<evidence type="ECO:0000256" key="7">
    <source>
        <dbReference type="ARBA" id="ARBA00023125"/>
    </source>
</evidence>
<evidence type="ECO:0000256" key="6">
    <source>
        <dbReference type="ARBA" id="ARBA00022908"/>
    </source>
</evidence>
<evidence type="ECO:0000313" key="15">
    <source>
        <dbReference type="Proteomes" id="UP000199708"/>
    </source>
</evidence>
<feature type="active site" evidence="10">
    <location>
        <position position="251"/>
    </location>
</feature>
<evidence type="ECO:0000256" key="8">
    <source>
        <dbReference type="ARBA" id="ARBA00023172"/>
    </source>
</evidence>
<dbReference type="Gene3D" id="1.10.443.10">
    <property type="entry name" value="Intergrase catalytic core"/>
    <property type="match status" value="1"/>
</dbReference>
<evidence type="ECO:0000313" key="14">
    <source>
        <dbReference type="EMBL" id="SDF82306.1"/>
    </source>
</evidence>
<evidence type="ECO:0000259" key="13">
    <source>
        <dbReference type="PROSITE" id="PS51900"/>
    </source>
</evidence>
<comment type="subunit">
    <text evidence="10">Forms a cyclic heterotetrameric complex composed of two molecules of XerC and two molecules of XerD.</text>
</comment>
<evidence type="ECO:0000256" key="4">
    <source>
        <dbReference type="ARBA" id="ARBA00022618"/>
    </source>
</evidence>
<dbReference type="GO" id="GO:0051301">
    <property type="term" value="P:cell division"/>
    <property type="evidence" value="ECO:0007669"/>
    <property type="project" value="UniProtKB-UniRule"/>
</dbReference>
<dbReference type="RefSeq" id="WP_090288857.1">
    <property type="nucleotide sequence ID" value="NZ_FNCK01000001.1"/>
</dbReference>
<dbReference type="AlphaFoldDB" id="A0A1G7P7K3"/>
<dbReference type="PROSITE" id="PS51900">
    <property type="entry name" value="CB"/>
    <property type="match status" value="1"/>
</dbReference>
<dbReference type="STRING" id="120956.SAMN05421791_101152"/>
<keyword evidence="8 10" id="KW-0233">DNA recombination</keyword>
<feature type="domain" description="Tyr recombinase" evidence="12">
    <location>
        <begin position="106"/>
        <end position="296"/>
    </location>
</feature>
<dbReference type="GO" id="GO:0006313">
    <property type="term" value="P:DNA transposition"/>
    <property type="evidence" value="ECO:0007669"/>
    <property type="project" value="UniProtKB-UniRule"/>
</dbReference>
<dbReference type="PANTHER" id="PTHR30349:SF77">
    <property type="entry name" value="TYROSINE RECOMBINASE XERC"/>
    <property type="match status" value="1"/>
</dbReference>
<evidence type="ECO:0000256" key="10">
    <source>
        <dbReference type="HAMAP-Rule" id="MF_01808"/>
    </source>
</evidence>
<dbReference type="GO" id="GO:0003677">
    <property type="term" value="F:DNA binding"/>
    <property type="evidence" value="ECO:0007669"/>
    <property type="project" value="UniProtKB-UniRule"/>
</dbReference>
<dbReference type="SUPFAM" id="SSF56349">
    <property type="entry name" value="DNA breaking-rejoining enzymes"/>
    <property type="match status" value="1"/>
</dbReference>
<dbReference type="NCBIfam" id="TIGR02224">
    <property type="entry name" value="recomb_XerC"/>
    <property type="match status" value="1"/>
</dbReference>
<reference evidence="14 15" key="1">
    <citation type="submission" date="2016-10" db="EMBL/GenBank/DDBJ databases">
        <authorList>
            <person name="de Groot N.N."/>
        </authorList>
    </citation>
    <scope>NUCLEOTIDE SEQUENCE [LARGE SCALE GENOMIC DNA]</scope>
    <source>
        <strain evidence="14 15">ATCC BAA-466</strain>
    </source>
</reference>
<evidence type="ECO:0000259" key="12">
    <source>
        <dbReference type="PROSITE" id="PS51898"/>
    </source>
</evidence>
<accession>A0A1G7P7K3</accession>
<dbReference type="PANTHER" id="PTHR30349">
    <property type="entry name" value="PHAGE INTEGRASE-RELATED"/>
    <property type="match status" value="1"/>
</dbReference>
<dbReference type="NCBIfam" id="NF001399">
    <property type="entry name" value="PRK00283.1"/>
    <property type="match status" value="1"/>
</dbReference>
<dbReference type="Gene3D" id="1.10.150.130">
    <property type="match status" value="1"/>
</dbReference>
<dbReference type="Pfam" id="PF02899">
    <property type="entry name" value="Phage_int_SAM_1"/>
    <property type="match status" value="1"/>
</dbReference>
<keyword evidence="5 10" id="KW-0159">Chromosome partition</keyword>